<accession>A0A483CXI6</accession>
<dbReference type="OrthoDB" id="106964at2157"/>
<keyword evidence="1" id="KW-1133">Transmembrane helix</keyword>
<reference evidence="2 3" key="1">
    <citation type="submission" date="2017-11" db="EMBL/GenBank/DDBJ databases">
        <title>Isolation and Characterization of Methanofollis Species from Methane Seep Offshore SW Taiwan.</title>
        <authorList>
            <person name="Teng N.-H."/>
            <person name="Lai M.-C."/>
            <person name="Chen S.-C."/>
        </authorList>
    </citation>
    <scope>NUCLEOTIDE SEQUENCE [LARGE SCALE GENOMIC DNA]</scope>
    <source>
        <strain evidence="2 3">FWC-SCC2</strain>
    </source>
</reference>
<evidence type="ECO:0000313" key="2">
    <source>
        <dbReference type="EMBL" id="TAJ44003.1"/>
    </source>
</evidence>
<protein>
    <recommendedName>
        <fullName evidence="4">Archaeal Type IV pilin N-terminal domain-containing protein</fullName>
    </recommendedName>
</protein>
<dbReference type="RefSeq" id="WP_130647067.1">
    <property type="nucleotide sequence ID" value="NZ_PGCL01000003.1"/>
</dbReference>
<dbReference type="AlphaFoldDB" id="A0A483CXI6"/>
<organism evidence="2 3">
    <name type="scientific">Methanofollis fontis</name>
    <dbReference type="NCBI Taxonomy" id="2052832"/>
    <lineage>
        <taxon>Archaea</taxon>
        <taxon>Methanobacteriati</taxon>
        <taxon>Methanobacteriota</taxon>
        <taxon>Stenosarchaea group</taxon>
        <taxon>Methanomicrobia</taxon>
        <taxon>Methanomicrobiales</taxon>
        <taxon>Methanomicrobiaceae</taxon>
        <taxon>Methanofollis</taxon>
    </lineage>
</organism>
<gene>
    <name evidence="2" type="ORF">CUJ86_08135</name>
</gene>
<evidence type="ECO:0008006" key="4">
    <source>
        <dbReference type="Google" id="ProtNLM"/>
    </source>
</evidence>
<keyword evidence="1" id="KW-0812">Transmembrane</keyword>
<dbReference type="EMBL" id="PGCL01000003">
    <property type="protein sequence ID" value="TAJ44003.1"/>
    <property type="molecule type" value="Genomic_DNA"/>
</dbReference>
<comment type="caution">
    <text evidence="2">The sequence shown here is derived from an EMBL/GenBank/DDBJ whole genome shotgun (WGS) entry which is preliminary data.</text>
</comment>
<name>A0A483CXI6_9EURY</name>
<keyword evidence="1" id="KW-0472">Membrane</keyword>
<evidence type="ECO:0000256" key="1">
    <source>
        <dbReference type="SAM" id="Phobius"/>
    </source>
</evidence>
<sequence length="199" mass="22179">MIRPDADDNGAMNVQAIMVLLLLTVLLVAILFAALSHFIRFPFDPGMQTTDRIFEITAVRHYSEDGVTMNYDSRLTLWYNDSPDTFDIGDPADLLAVYCGYSRDNPDRTRQYVKDDLTAQFYCNGEPVYAVIGTLDAHLFIPTHHNGVQYMTGTGSVWCPNAKITIDFRDGTFRPGDVVRVEVRSKSAGRVISADTATA</sequence>
<evidence type="ECO:0000313" key="3">
    <source>
        <dbReference type="Proteomes" id="UP000292580"/>
    </source>
</evidence>
<feature type="transmembrane region" description="Helical" evidence="1">
    <location>
        <begin position="12"/>
        <end position="35"/>
    </location>
</feature>
<keyword evidence="3" id="KW-1185">Reference proteome</keyword>
<dbReference type="Proteomes" id="UP000292580">
    <property type="component" value="Unassembled WGS sequence"/>
</dbReference>
<proteinExistence type="predicted"/>